<sequence>MFLRSRCECVNAATQCALASASIDNKTTLNEFATIITTFFKLI</sequence>
<gene>
    <name evidence="1" type="ORF">GPAL_3131</name>
</gene>
<protein>
    <submittedName>
        <fullName evidence="1">Uncharacterized protein</fullName>
    </submittedName>
</protein>
<evidence type="ECO:0000313" key="1">
    <source>
        <dbReference type="EMBL" id="GAC29982.1"/>
    </source>
</evidence>
<dbReference type="Proteomes" id="UP000006251">
    <property type="component" value="Unassembled WGS sequence"/>
</dbReference>
<evidence type="ECO:0000313" key="2">
    <source>
        <dbReference type="Proteomes" id="UP000006251"/>
    </source>
</evidence>
<comment type="caution">
    <text evidence="1">The sequence shown here is derived from an EMBL/GenBank/DDBJ whole genome shotgun (WGS) entry which is preliminary data.</text>
</comment>
<organism evidence="1 2">
    <name type="scientific">Brumicola pallidula DSM 14239 = ACAM 615</name>
    <dbReference type="NCBI Taxonomy" id="1121922"/>
    <lineage>
        <taxon>Bacteria</taxon>
        <taxon>Pseudomonadati</taxon>
        <taxon>Pseudomonadota</taxon>
        <taxon>Gammaproteobacteria</taxon>
        <taxon>Alteromonadales</taxon>
        <taxon>Alteromonadaceae</taxon>
        <taxon>Brumicola</taxon>
    </lineage>
</organism>
<proteinExistence type="predicted"/>
<keyword evidence="2" id="KW-1185">Reference proteome</keyword>
<name>K6ZI08_9ALTE</name>
<dbReference type="EMBL" id="BAEQ01000051">
    <property type="protein sequence ID" value="GAC29982.1"/>
    <property type="molecule type" value="Genomic_DNA"/>
</dbReference>
<accession>K6ZI08</accession>
<reference evidence="2" key="1">
    <citation type="journal article" date="2014" name="Environ. Microbiol.">
        <title>Comparative genomics of the marine bacterial genus Glaciecola reveals the high degree of genomic diversity and genomic characteristic for cold adaptation.</title>
        <authorList>
            <person name="Qin Q.L."/>
            <person name="Xie B.B."/>
            <person name="Yu Y."/>
            <person name="Shu Y.L."/>
            <person name="Rong J.C."/>
            <person name="Zhang Y.J."/>
            <person name="Zhao D.L."/>
            <person name="Chen X.L."/>
            <person name="Zhang X.Y."/>
            <person name="Chen B."/>
            <person name="Zhou B.C."/>
            <person name="Zhang Y.Z."/>
        </authorList>
    </citation>
    <scope>NUCLEOTIDE SEQUENCE [LARGE SCALE GENOMIC DNA]</scope>
    <source>
        <strain evidence="2">ACAM 615</strain>
    </source>
</reference>
<dbReference type="AlphaFoldDB" id="K6ZI08"/>